<dbReference type="EMBL" id="JACASE010000001">
    <property type="protein sequence ID" value="KAF6506139.1"/>
    <property type="molecule type" value="Genomic_DNA"/>
</dbReference>
<protein>
    <submittedName>
        <fullName evidence="1">Uncharacterized protein</fullName>
    </submittedName>
</protein>
<dbReference type="AlphaFoldDB" id="A0A7J8KBD5"/>
<accession>A0A7J8KBD5</accession>
<name>A0A7J8KBD5_ROUAE</name>
<proteinExistence type="predicted"/>
<dbReference type="Proteomes" id="UP000593571">
    <property type="component" value="Unassembled WGS sequence"/>
</dbReference>
<gene>
    <name evidence="1" type="ORF">HJG63_007957</name>
</gene>
<evidence type="ECO:0000313" key="1">
    <source>
        <dbReference type="EMBL" id="KAF6506139.1"/>
    </source>
</evidence>
<organism evidence="1 2">
    <name type="scientific">Rousettus aegyptiacus</name>
    <name type="common">Egyptian fruit bat</name>
    <name type="synonym">Pteropus aegyptiacus</name>
    <dbReference type="NCBI Taxonomy" id="9407"/>
    <lineage>
        <taxon>Eukaryota</taxon>
        <taxon>Metazoa</taxon>
        <taxon>Chordata</taxon>
        <taxon>Craniata</taxon>
        <taxon>Vertebrata</taxon>
        <taxon>Euteleostomi</taxon>
        <taxon>Mammalia</taxon>
        <taxon>Eutheria</taxon>
        <taxon>Laurasiatheria</taxon>
        <taxon>Chiroptera</taxon>
        <taxon>Yinpterochiroptera</taxon>
        <taxon>Pteropodoidea</taxon>
        <taxon>Pteropodidae</taxon>
        <taxon>Rousettinae</taxon>
        <taxon>Rousettus</taxon>
    </lineage>
</organism>
<reference evidence="1 2" key="1">
    <citation type="journal article" date="2020" name="Nature">
        <title>Six reference-quality genomes reveal evolution of bat adaptations.</title>
        <authorList>
            <person name="Jebb D."/>
            <person name="Huang Z."/>
            <person name="Pippel M."/>
            <person name="Hughes G.M."/>
            <person name="Lavrichenko K."/>
            <person name="Devanna P."/>
            <person name="Winkler S."/>
            <person name="Jermiin L.S."/>
            <person name="Skirmuntt E.C."/>
            <person name="Katzourakis A."/>
            <person name="Burkitt-Gray L."/>
            <person name="Ray D.A."/>
            <person name="Sullivan K.A.M."/>
            <person name="Roscito J.G."/>
            <person name="Kirilenko B.M."/>
            <person name="Davalos L.M."/>
            <person name="Corthals A.P."/>
            <person name="Power M.L."/>
            <person name="Jones G."/>
            <person name="Ransome R.D."/>
            <person name="Dechmann D.K.N."/>
            <person name="Locatelli A.G."/>
            <person name="Puechmaille S.J."/>
            <person name="Fedrigo O."/>
            <person name="Jarvis E.D."/>
            <person name="Hiller M."/>
            <person name="Vernes S.C."/>
            <person name="Myers E.W."/>
            <person name="Teeling E.C."/>
        </authorList>
    </citation>
    <scope>NUCLEOTIDE SEQUENCE [LARGE SCALE GENOMIC DNA]</scope>
    <source>
        <strain evidence="1">MRouAeg1</strain>
        <tissue evidence="1">Muscle</tissue>
    </source>
</reference>
<keyword evidence="2" id="KW-1185">Reference proteome</keyword>
<evidence type="ECO:0000313" key="2">
    <source>
        <dbReference type="Proteomes" id="UP000593571"/>
    </source>
</evidence>
<sequence length="143" mass="15838">MLLGKWLRTDMLYYEFPKPLGQSPTALATPQGRGWGHTVRLLRRKGIFPMDSFWGFATAFAAGDIHRRRLHCATLQGRAGGGSPEVRAGGGSPEVQAGWGSGWLFGLLTGWLIVFHQRRTIAVGGGLCTREWPYFDSAVLHLW</sequence>
<comment type="caution">
    <text evidence="1">The sequence shown here is derived from an EMBL/GenBank/DDBJ whole genome shotgun (WGS) entry which is preliminary data.</text>
</comment>